<dbReference type="Gene3D" id="3.40.50.720">
    <property type="entry name" value="NAD(P)-binding Rossmann-like Domain"/>
    <property type="match status" value="1"/>
</dbReference>
<accession>A0ABS3FR85</accession>
<dbReference type="RefSeq" id="WP_207088122.1">
    <property type="nucleotide sequence ID" value="NZ_JAFLQW010000290.1"/>
</dbReference>
<dbReference type="InterPro" id="IPR002347">
    <property type="entry name" value="SDR_fam"/>
</dbReference>
<name>A0ABS3FR85_9CYAN</name>
<dbReference type="Proteomes" id="UP000664844">
    <property type="component" value="Unassembled WGS sequence"/>
</dbReference>
<protein>
    <submittedName>
        <fullName evidence="1">SDR family NAD(P)-dependent oxidoreductase</fullName>
    </submittedName>
</protein>
<evidence type="ECO:0000313" key="1">
    <source>
        <dbReference type="EMBL" id="MBO0349610.1"/>
    </source>
</evidence>
<evidence type="ECO:0000313" key="2">
    <source>
        <dbReference type="Proteomes" id="UP000664844"/>
    </source>
</evidence>
<comment type="caution">
    <text evidence="1">The sequence shown here is derived from an EMBL/GenBank/DDBJ whole genome shotgun (WGS) entry which is preliminary data.</text>
</comment>
<keyword evidence="2" id="KW-1185">Reference proteome</keyword>
<dbReference type="PANTHER" id="PTHR44147">
    <property type="entry name" value="DEHYDROGENASE/REDUCTASE SDR FAMILY MEMBER 1"/>
    <property type="match status" value="1"/>
</dbReference>
<sequence>MDAKLSDNHKPLTGKVAVVTGASRGAGRGIALVLGEAGATVYVTGRSVRGQGTTDNLPGTIEETAELVTARGGVGIPVRCDMTKDEEVAALFSRIQSDRQLDILVNNAWGGYEGYDGNTWADGTEFFAPFWEQSALGTDPNVLKLSGTVLTVGDLAVEYGFTDIDGRQIAAFRLEDM</sequence>
<dbReference type="InterPro" id="IPR036291">
    <property type="entry name" value="NAD(P)-bd_dom_sf"/>
</dbReference>
<dbReference type="PRINTS" id="PR00081">
    <property type="entry name" value="GDHRDH"/>
</dbReference>
<dbReference type="SUPFAM" id="SSF51735">
    <property type="entry name" value="NAD(P)-binding Rossmann-fold domains"/>
    <property type="match status" value="1"/>
</dbReference>
<proteinExistence type="predicted"/>
<dbReference type="Pfam" id="PF00106">
    <property type="entry name" value="adh_short"/>
    <property type="match status" value="1"/>
</dbReference>
<dbReference type="EMBL" id="JAFLQW010000290">
    <property type="protein sequence ID" value="MBO0349610.1"/>
    <property type="molecule type" value="Genomic_DNA"/>
</dbReference>
<gene>
    <name evidence="1" type="ORF">J0895_10900</name>
</gene>
<dbReference type="PANTHER" id="PTHR44147:SF2">
    <property type="entry name" value="DEHYDROGENASE_REDUCTASE SDR FAMILY MEMBER 1"/>
    <property type="match status" value="1"/>
</dbReference>
<reference evidence="1 2" key="1">
    <citation type="submission" date="2021-03" db="EMBL/GenBank/DDBJ databases">
        <title>Metabolic Capacity of the Antarctic Cyanobacterium Phormidium pseudopriestleyi that Sustains Oxygenic Photosynthesis in the Presence of Hydrogen Sulfide.</title>
        <authorList>
            <person name="Lumian J.E."/>
            <person name="Jungblut A.D."/>
            <person name="Dillon M.L."/>
            <person name="Hawes I."/>
            <person name="Doran P.T."/>
            <person name="Mackey T.J."/>
            <person name="Dick G.J."/>
            <person name="Grettenberger C.L."/>
            <person name="Sumner D.Y."/>
        </authorList>
    </citation>
    <scope>NUCLEOTIDE SEQUENCE [LARGE SCALE GENOMIC DNA]</scope>
    <source>
        <strain evidence="1 2">FRX01</strain>
    </source>
</reference>
<organism evidence="1 2">
    <name type="scientific">Phormidium pseudopriestleyi FRX01</name>
    <dbReference type="NCBI Taxonomy" id="1759528"/>
    <lineage>
        <taxon>Bacteria</taxon>
        <taxon>Bacillati</taxon>
        <taxon>Cyanobacteriota</taxon>
        <taxon>Cyanophyceae</taxon>
        <taxon>Oscillatoriophycideae</taxon>
        <taxon>Oscillatoriales</taxon>
        <taxon>Oscillatoriaceae</taxon>
        <taxon>Phormidium</taxon>
    </lineage>
</organism>